<dbReference type="InterPro" id="IPR051504">
    <property type="entry name" value="Plant_metabolite_acyltrans"/>
</dbReference>
<keyword evidence="4" id="KW-1185">Reference proteome</keyword>
<dbReference type="InterPro" id="IPR023213">
    <property type="entry name" value="CAT-like_dom_sf"/>
</dbReference>
<evidence type="ECO:0000313" key="4">
    <source>
        <dbReference type="Proteomes" id="UP000298416"/>
    </source>
</evidence>
<proteinExistence type="predicted"/>
<dbReference type="AlphaFoldDB" id="A0A8X8Z160"/>
<comment type="caution">
    <text evidence="3">The sequence shown here is derived from an EMBL/GenBank/DDBJ whole genome shotgun (WGS) entry which is preliminary data.</text>
</comment>
<dbReference type="PANTHER" id="PTHR31625">
    <property type="match status" value="1"/>
</dbReference>
<keyword evidence="2" id="KW-0012">Acyltransferase</keyword>
<dbReference type="Proteomes" id="UP000298416">
    <property type="component" value="Unassembled WGS sequence"/>
</dbReference>
<dbReference type="EMBL" id="PNBA02000020">
    <property type="protein sequence ID" value="KAG6388377.1"/>
    <property type="molecule type" value="Genomic_DNA"/>
</dbReference>
<accession>A0A8X8Z160</accession>
<protein>
    <recommendedName>
        <fullName evidence="5">Anthocyanin 5-aromatic acyltransferase</fullName>
    </recommendedName>
</protein>
<gene>
    <name evidence="3" type="ORF">SASPL_149802</name>
</gene>
<evidence type="ECO:0008006" key="5">
    <source>
        <dbReference type="Google" id="ProtNLM"/>
    </source>
</evidence>
<keyword evidence="1" id="KW-0808">Transferase</keyword>
<dbReference type="SUPFAM" id="SSF52777">
    <property type="entry name" value="CoA-dependent acyltransferases"/>
    <property type="match status" value="1"/>
</dbReference>
<organism evidence="3">
    <name type="scientific">Salvia splendens</name>
    <name type="common">Scarlet sage</name>
    <dbReference type="NCBI Taxonomy" id="180675"/>
    <lineage>
        <taxon>Eukaryota</taxon>
        <taxon>Viridiplantae</taxon>
        <taxon>Streptophyta</taxon>
        <taxon>Embryophyta</taxon>
        <taxon>Tracheophyta</taxon>
        <taxon>Spermatophyta</taxon>
        <taxon>Magnoliopsida</taxon>
        <taxon>eudicotyledons</taxon>
        <taxon>Gunneridae</taxon>
        <taxon>Pentapetalae</taxon>
        <taxon>asterids</taxon>
        <taxon>lamiids</taxon>
        <taxon>Lamiales</taxon>
        <taxon>Lamiaceae</taxon>
        <taxon>Nepetoideae</taxon>
        <taxon>Mentheae</taxon>
        <taxon>Salviinae</taxon>
        <taxon>Salvia</taxon>
        <taxon>Salvia subgen. Calosphace</taxon>
        <taxon>core Calosphace</taxon>
    </lineage>
</organism>
<evidence type="ECO:0000313" key="3">
    <source>
        <dbReference type="EMBL" id="KAG6388377.1"/>
    </source>
</evidence>
<dbReference type="Gene3D" id="3.30.559.10">
    <property type="entry name" value="Chloramphenicol acetyltransferase-like domain"/>
    <property type="match status" value="2"/>
</dbReference>
<dbReference type="GO" id="GO:0016747">
    <property type="term" value="F:acyltransferase activity, transferring groups other than amino-acyl groups"/>
    <property type="evidence" value="ECO:0007669"/>
    <property type="project" value="UniProtKB-ARBA"/>
</dbReference>
<name>A0A8X8Z160_SALSN</name>
<evidence type="ECO:0000256" key="2">
    <source>
        <dbReference type="ARBA" id="ARBA00023315"/>
    </source>
</evidence>
<sequence length="467" mass="50619">MFNNIHVNPTMATLLESSKISPRPGGSPESVPLVFFDMLWYGFAANQSVLFFDFPCSKPHFLDTIVPQLKQSLSLTLTYFLPLAGNIIHPLNPAEKPVLRYRSADSVDLTVAESDADFRYLTGNQQRNCDEFYALVPLLPRAVASETEVSCPVLAIQVTLFPGKGLAIGIVTHHAIADASTVVSFIQAWGLVNRIGPDTENRVGTDLAESNLLPSFARELATDLNGLDSLYWDLIIKECCPVEPPPPVALPTNKVRATFEVRADEIEALKEFALARGAAAHLSSFTVVCALFWTCAARASGGDVAGDEVEFFGFTVDCRGRLRPPLPANYFGNCVVLAMAELRHGEVRGAEGFVAAARAIGAAVKESAGGEKGVLEGAEDWPAEYAGLIGKRQFGVAGSPRFDFYAVDFGWGKPEKFEPLFIDGGNSISLCKSRFFEGGVEIGLSKPKDEMESYANVFSEFLNDLMG</sequence>
<evidence type="ECO:0000256" key="1">
    <source>
        <dbReference type="ARBA" id="ARBA00022679"/>
    </source>
</evidence>
<reference evidence="3" key="1">
    <citation type="submission" date="2018-01" db="EMBL/GenBank/DDBJ databases">
        <authorList>
            <person name="Mao J.F."/>
        </authorList>
    </citation>
    <scope>NUCLEOTIDE SEQUENCE</scope>
    <source>
        <strain evidence="3">Huo1</strain>
        <tissue evidence="3">Leaf</tissue>
    </source>
</reference>
<reference evidence="3" key="2">
    <citation type="submission" date="2020-08" db="EMBL/GenBank/DDBJ databases">
        <title>Plant Genome Project.</title>
        <authorList>
            <person name="Zhang R.-G."/>
        </authorList>
    </citation>
    <scope>NUCLEOTIDE SEQUENCE</scope>
    <source>
        <strain evidence="3">Huo1</strain>
        <tissue evidence="3">Leaf</tissue>
    </source>
</reference>
<dbReference type="Pfam" id="PF02458">
    <property type="entry name" value="Transferase"/>
    <property type="match status" value="1"/>
</dbReference>